<evidence type="ECO:0000313" key="2">
    <source>
        <dbReference type="EMBL" id="MBP2056873.1"/>
    </source>
</evidence>
<dbReference type="InterPro" id="IPR052945">
    <property type="entry name" value="Mitotic_Regulator"/>
</dbReference>
<dbReference type="PANTHER" id="PTHR43628:SF1">
    <property type="entry name" value="CHITIN SYNTHASE REGULATORY FACTOR 2-RELATED"/>
    <property type="match status" value="1"/>
</dbReference>
<dbReference type="SMART" id="SM00671">
    <property type="entry name" value="SEL1"/>
    <property type="match status" value="4"/>
</dbReference>
<sequence>MNKDYNESDELLDIGAAAYREGNYQKAQEYYEKSANLHNAQAACNLGYIYEYGRTGEKDTEKAFYYYSEAALLGNANAFYKVGDSYLYGNFVAKNGNLAFLNYMQAAGFAEDSGTDEDIKSDIYYRIAVCYFNGIGTEKDNLTALMYINRAESYAYFDRQNNKFMWRSIMKRIKALREKILREIED</sequence>
<dbReference type="InterPro" id="IPR006597">
    <property type="entry name" value="Sel1-like"/>
</dbReference>
<proteinExistence type="predicted"/>
<dbReference type="InterPro" id="IPR019734">
    <property type="entry name" value="TPR_rpt"/>
</dbReference>
<dbReference type="PANTHER" id="PTHR43628">
    <property type="entry name" value="ACTIVATOR OF C KINASE PROTEIN 1-RELATED"/>
    <property type="match status" value="1"/>
</dbReference>
<accession>A0ABS4MB31</accession>
<dbReference type="InterPro" id="IPR011990">
    <property type="entry name" value="TPR-like_helical_dom_sf"/>
</dbReference>
<dbReference type="SUPFAM" id="SSF81901">
    <property type="entry name" value="HCP-like"/>
    <property type="match status" value="1"/>
</dbReference>
<protein>
    <submittedName>
        <fullName evidence="2">TPR repeat protein</fullName>
    </submittedName>
</protein>
<organism evidence="2 3">
    <name type="scientific">Lactobacillus colini</name>
    <dbReference type="NCBI Taxonomy" id="1819254"/>
    <lineage>
        <taxon>Bacteria</taxon>
        <taxon>Bacillati</taxon>
        <taxon>Bacillota</taxon>
        <taxon>Bacilli</taxon>
        <taxon>Lactobacillales</taxon>
        <taxon>Lactobacillaceae</taxon>
        <taxon>Lactobacillus</taxon>
    </lineage>
</organism>
<dbReference type="Pfam" id="PF08238">
    <property type="entry name" value="Sel1"/>
    <property type="match status" value="4"/>
</dbReference>
<dbReference type="Gene3D" id="1.25.40.10">
    <property type="entry name" value="Tetratricopeptide repeat domain"/>
    <property type="match status" value="1"/>
</dbReference>
<keyword evidence="3" id="KW-1185">Reference proteome</keyword>
<reference evidence="2 3" key="1">
    <citation type="submission" date="2021-03" db="EMBL/GenBank/DDBJ databases">
        <title>Genomic Encyclopedia of Type Strains, Phase IV (KMG-IV): sequencing the most valuable type-strain genomes for metagenomic binning, comparative biology and taxonomic classification.</title>
        <authorList>
            <person name="Goeker M."/>
        </authorList>
    </citation>
    <scope>NUCLEOTIDE SEQUENCE [LARGE SCALE GENOMIC DNA]</scope>
    <source>
        <strain evidence="2 3">DSM 101872</strain>
    </source>
</reference>
<evidence type="ECO:0000313" key="3">
    <source>
        <dbReference type="Proteomes" id="UP001519292"/>
    </source>
</evidence>
<dbReference type="PROSITE" id="PS50005">
    <property type="entry name" value="TPR"/>
    <property type="match status" value="1"/>
</dbReference>
<comment type="caution">
    <text evidence="2">The sequence shown here is derived from an EMBL/GenBank/DDBJ whole genome shotgun (WGS) entry which is preliminary data.</text>
</comment>
<name>A0ABS4MB31_9LACO</name>
<keyword evidence="1" id="KW-0802">TPR repeat</keyword>
<dbReference type="RefSeq" id="WP_209685138.1">
    <property type="nucleotide sequence ID" value="NZ_JAGGLU010000001.1"/>
</dbReference>
<feature type="repeat" description="TPR" evidence="1">
    <location>
        <begin position="8"/>
        <end position="41"/>
    </location>
</feature>
<dbReference type="Proteomes" id="UP001519292">
    <property type="component" value="Unassembled WGS sequence"/>
</dbReference>
<dbReference type="EMBL" id="JAGGLU010000001">
    <property type="protein sequence ID" value="MBP2056873.1"/>
    <property type="molecule type" value="Genomic_DNA"/>
</dbReference>
<gene>
    <name evidence="2" type="ORF">J2Z60_000035</name>
</gene>
<evidence type="ECO:0000256" key="1">
    <source>
        <dbReference type="PROSITE-ProRule" id="PRU00339"/>
    </source>
</evidence>